<name>A0ABV5ACI7_9BACL</name>
<evidence type="ECO:0000256" key="2">
    <source>
        <dbReference type="ARBA" id="ARBA00017703"/>
    </source>
</evidence>
<dbReference type="GO" id="GO:0003887">
    <property type="term" value="F:DNA-directed DNA polymerase activity"/>
    <property type="evidence" value="ECO:0007669"/>
    <property type="project" value="UniProtKB-EC"/>
</dbReference>
<proteinExistence type="inferred from homology"/>
<dbReference type="InterPro" id="IPR010372">
    <property type="entry name" value="DNA_pol3_delta_N"/>
</dbReference>
<dbReference type="InterPro" id="IPR027417">
    <property type="entry name" value="P-loop_NTPase"/>
</dbReference>
<dbReference type="Gene3D" id="1.20.272.10">
    <property type="match status" value="1"/>
</dbReference>
<dbReference type="Pfam" id="PF06144">
    <property type="entry name" value="DNA_pol3_delta"/>
    <property type="match status" value="1"/>
</dbReference>
<protein>
    <recommendedName>
        <fullName evidence="2">DNA polymerase III subunit delta</fullName>
        <ecNumber evidence="1">2.7.7.7</ecNumber>
    </recommendedName>
</protein>
<dbReference type="NCBIfam" id="TIGR01128">
    <property type="entry name" value="holA"/>
    <property type="match status" value="1"/>
</dbReference>
<keyword evidence="6" id="KW-0239">DNA-directed DNA polymerase</keyword>
<evidence type="ECO:0000256" key="8">
    <source>
        <dbReference type="ARBA" id="ARBA00049244"/>
    </source>
</evidence>
<comment type="similarity">
    <text evidence="7">Belongs to the DNA polymerase HolA subunit family.</text>
</comment>
<dbReference type="Pfam" id="PF21694">
    <property type="entry name" value="DNA_pol3_delta_C"/>
    <property type="match status" value="1"/>
</dbReference>
<dbReference type="RefSeq" id="WP_275476221.1">
    <property type="nucleotide sequence ID" value="NZ_CP162940.1"/>
</dbReference>
<evidence type="ECO:0000256" key="7">
    <source>
        <dbReference type="ARBA" id="ARBA00034754"/>
    </source>
</evidence>
<comment type="catalytic activity">
    <reaction evidence="8">
        <text>DNA(n) + a 2'-deoxyribonucleoside 5'-triphosphate = DNA(n+1) + diphosphate</text>
        <dbReference type="Rhea" id="RHEA:22508"/>
        <dbReference type="Rhea" id="RHEA-COMP:17339"/>
        <dbReference type="Rhea" id="RHEA-COMP:17340"/>
        <dbReference type="ChEBI" id="CHEBI:33019"/>
        <dbReference type="ChEBI" id="CHEBI:61560"/>
        <dbReference type="ChEBI" id="CHEBI:173112"/>
        <dbReference type="EC" id="2.7.7.7"/>
    </reaction>
</comment>
<dbReference type="PANTHER" id="PTHR34388">
    <property type="entry name" value="DNA POLYMERASE III SUBUNIT DELTA"/>
    <property type="match status" value="1"/>
</dbReference>
<evidence type="ECO:0000256" key="1">
    <source>
        <dbReference type="ARBA" id="ARBA00012417"/>
    </source>
</evidence>
<dbReference type="EC" id="2.7.7.7" evidence="1"/>
<keyword evidence="5" id="KW-0235">DNA replication</keyword>
<feature type="domain" description="DNA polymerase III delta N-terminal" evidence="9">
    <location>
        <begin position="19"/>
        <end position="136"/>
    </location>
</feature>
<dbReference type="InterPro" id="IPR008921">
    <property type="entry name" value="DNA_pol3_clamp-load_cplx_C"/>
</dbReference>
<evidence type="ECO:0000313" key="11">
    <source>
        <dbReference type="EMBL" id="MFB5189985.1"/>
    </source>
</evidence>
<dbReference type="PANTHER" id="PTHR34388:SF1">
    <property type="entry name" value="DNA POLYMERASE III SUBUNIT DELTA"/>
    <property type="match status" value="1"/>
</dbReference>
<evidence type="ECO:0000259" key="10">
    <source>
        <dbReference type="Pfam" id="PF21694"/>
    </source>
</evidence>
<dbReference type="Gene3D" id="1.10.8.60">
    <property type="match status" value="1"/>
</dbReference>
<keyword evidence="3 11" id="KW-0808">Transferase</keyword>
<evidence type="ECO:0000256" key="4">
    <source>
        <dbReference type="ARBA" id="ARBA00022695"/>
    </source>
</evidence>
<evidence type="ECO:0000256" key="5">
    <source>
        <dbReference type="ARBA" id="ARBA00022705"/>
    </source>
</evidence>
<dbReference type="InterPro" id="IPR005790">
    <property type="entry name" value="DNA_polIII_delta"/>
</dbReference>
<feature type="domain" description="DNA polymerase III delta subunit-like C-terminal" evidence="10">
    <location>
        <begin position="206"/>
        <end position="325"/>
    </location>
</feature>
<evidence type="ECO:0000313" key="12">
    <source>
        <dbReference type="Proteomes" id="UP001579974"/>
    </source>
</evidence>
<comment type="caution">
    <text evidence="11">The sequence shown here is derived from an EMBL/GenBank/DDBJ whole genome shotgun (WGS) entry which is preliminary data.</text>
</comment>
<evidence type="ECO:0000256" key="3">
    <source>
        <dbReference type="ARBA" id="ARBA00022679"/>
    </source>
</evidence>
<dbReference type="SUPFAM" id="SSF48019">
    <property type="entry name" value="post-AAA+ oligomerization domain-like"/>
    <property type="match status" value="1"/>
</dbReference>
<keyword evidence="4 11" id="KW-0548">Nucleotidyltransferase</keyword>
<sequence>MDYTTAYDQLNSGQVAPVYILYGEELFFMDRFTRKLVEMSDGQSCARFDFEEDGVEEALLELQSVSLFLAQPIVVIRNCTAFLSQGKAGAQADLLESYLQNPVSQRTLVITVNGDKLDQRKKVTKAAKRHIVVDCQTPKSAVAMRILKQESQRMRMQVADDALEELWRRTGTVTRASNELEKLCIYALGSPVTTEDVQSLVAETLEESVFDWVDHVTQGRIAEASLKLADMARQGYDPLALMAMLARQFRMMWFAKALSKRGMRMEDIAKEAKVHPFAMKVADRQARNFVLADLESLIRSAADFELDIKRGRRDAQQAIELLMLSCAASTSTFRRAK</sequence>
<dbReference type="Gene3D" id="3.40.50.300">
    <property type="entry name" value="P-loop containing nucleotide triphosphate hydrolases"/>
    <property type="match status" value="1"/>
</dbReference>
<dbReference type="Proteomes" id="UP001579974">
    <property type="component" value="Unassembled WGS sequence"/>
</dbReference>
<dbReference type="EMBL" id="JBDXSU010000004">
    <property type="protein sequence ID" value="MFB5189985.1"/>
    <property type="molecule type" value="Genomic_DNA"/>
</dbReference>
<evidence type="ECO:0000256" key="6">
    <source>
        <dbReference type="ARBA" id="ARBA00022932"/>
    </source>
</evidence>
<gene>
    <name evidence="11" type="primary">holA</name>
    <name evidence="11" type="ORF">KKP3000_003377</name>
</gene>
<keyword evidence="12" id="KW-1185">Reference proteome</keyword>
<accession>A0ABV5ACI7</accession>
<reference evidence="11 12" key="1">
    <citation type="journal article" date="2024" name="Int. J. Mol. Sci.">
        <title>Exploration of Alicyclobacillus spp. Genome in Search of Antibiotic Resistance.</title>
        <authorList>
            <person name="Bucka-Kolendo J."/>
            <person name="Kiousi D.E."/>
            <person name="Dekowska A."/>
            <person name="Mikolajczuk-Szczyrba A."/>
            <person name="Karadedos D.M."/>
            <person name="Michael P."/>
            <person name="Galanis A."/>
            <person name="Sokolowska B."/>
        </authorList>
    </citation>
    <scope>NUCLEOTIDE SEQUENCE [LARGE SCALE GENOMIC DNA]</scope>
    <source>
        <strain evidence="11 12">KKP 3000</strain>
    </source>
</reference>
<organism evidence="11 12">
    <name type="scientific">Alicyclobacillus fastidiosus</name>
    <dbReference type="NCBI Taxonomy" id="392011"/>
    <lineage>
        <taxon>Bacteria</taxon>
        <taxon>Bacillati</taxon>
        <taxon>Bacillota</taxon>
        <taxon>Bacilli</taxon>
        <taxon>Bacillales</taxon>
        <taxon>Alicyclobacillaceae</taxon>
        <taxon>Alicyclobacillus</taxon>
    </lineage>
</organism>
<dbReference type="InterPro" id="IPR048466">
    <property type="entry name" value="DNA_pol3_delta-like_C"/>
</dbReference>
<dbReference type="SUPFAM" id="SSF52540">
    <property type="entry name" value="P-loop containing nucleoside triphosphate hydrolases"/>
    <property type="match status" value="1"/>
</dbReference>
<evidence type="ECO:0000259" key="9">
    <source>
        <dbReference type="Pfam" id="PF06144"/>
    </source>
</evidence>